<dbReference type="eggNOG" id="ENOG5031EDU">
    <property type="taxonomic scope" value="Bacteria"/>
</dbReference>
<dbReference type="Pfam" id="PF20126">
    <property type="entry name" value="TumE"/>
    <property type="match status" value="1"/>
</dbReference>
<comment type="caution">
    <text evidence="1">The sequence shown here is derived from an EMBL/GenBank/DDBJ whole genome shotgun (WGS) entry which is preliminary data.</text>
</comment>
<gene>
    <name evidence="1" type="ORF">SCABRO_03381</name>
</gene>
<dbReference type="NCBIfam" id="NF045777">
    <property type="entry name" value="TumE"/>
    <property type="match status" value="1"/>
</dbReference>
<dbReference type="EMBL" id="JRYO01000229">
    <property type="protein sequence ID" value="KHE90884.1"/>
    <property type="molecule type" value="Genomic_DNA"/>
</dbReference>
<sequence>MCSALLDYLSKYLRDVETAVRQTEDAYVERYEEEIISAWRVNLRIRIRFRKGHMLELNEAVIGDAGRPRHLGYRYHFQDEQNKLVFRYDNTLHFLGLENFPHHKHIPGKVAGVVEPSILKVIEEARRLAQ</sequence>
<proteinExistence type="predicted"/>
<accession>A0A0B0EE52</accession>
<name>A0A0B0EE52_9BACT</name>
<dbReference type="InterPro" id="IPR045397">
    <property type="entry name" value="TumE-like"/>
</dbReference>
<evidence type="ECO:0000313" key="2">
    <source>
        <dbReference type="Proteomes" id="UP000030652"/>
    </source>
</evidence>
<dbReference type="AlphaFoldDB" id="A0A0B0EE52"/>
<dbReference type="Proteomes" id="UP000030652">
    <property type="component" value="Unassembled WGS sequence"/>
</dbReference>
<protein>
    <submittedName>
        <fullName evidence="1">Uncharacterized protein</fullName>
    </submittedName>
</protein>
<reference evidence="1 2" key="1">
    <citation type="submission" date="2014-10" db="EMBL/GenBank/DDBJ databases">
        <title>Draft genome of anammox bacterium scalindua brodae, obtained using differential coverage binning of sequence data from two enrichment reactors.</title>
        <authorList>
            <person name="Speth D.R."/>
            <person name="Russ L."/>
            <person name="Kartal B."/>
            <person name="Op den Camp H.J."/>
            <person name="Dutilh B.E."/>
            <person name="Jetten M.S."/>
        </authorList>
    </citation>
    <scope>NUCLEOTIDE SEQUENCE [LARGE SCALE GENOMIC DNA]</scope>
    <source>
        <strain evidence="1">RU1</strain>
    </source>
</reference>
<evidence type="ECO:0000313" key="1">
    <source>
        <dbReference type="EMBL" id="KHE90884.1"/>
    </source>
</evidence>
<dbReference type="PATRIC" id="fig|237368.3.peg.3646"/>
<organism evidence="1 2">
    <name type="scientific">Candidatus Scalindua brodae</name>
    <dbReference type="NCBI Taxonomy" id="237368"/>
    <lineage>
        <taxon>Bacteria</taxon>
        <taxon>Pseudomonadati</taxon>
        <taxon>Planctomycetota</taxon>
        <taxon>Candidatus Brocadiia</taxon>
        <taxon>Candidatus Brocadiales</taxon>
        <taxon>Candidatus Scalinduaceae</taxon>
        <taxon>Candidatus Scalindua</taxon>
    </lineage>
</organism>
<dbReference type="InterPro" id="IPR054795">
    <property type="entry name" value="TumE"/>
</dbReference>